<keyword evidence="3" id="KW-1185">Reference proteome</keyword>
<evidence type="ECO:0000256" key="1">
    <source>
        <dbReference type="SAM" id="MobiDB-lite"/>
    </source>
</evidence>
<dbReference type="Proteomes" id="UP001159363">
    <property type="component" value="Chromosome 8"/>
</dbReference>
<accession>A0ABQ9GSJ9</accession>
<evidence type="ECO:0000313" key="3">
    <source>
        <dbReference type="Proteomes" id="UP001159363"/>
    </source>
</evidence>
<protein>
    <submittedName>
        <fullName evidence="2">Uncharacterized protein</fullName>
    </submittedName>
</protein>
<sequence length="751" mass="82217">MLPMLQRHMRNAGSPRSVRTARLEEVIRQHVNYMPYASTRSITCRMGVSDSVVWDMLWVNRRHPYRWQKTRPGRHWPNSRLARKQLANPVTARYGATANEPTAETPVCRGLRSLAYRVVYGVVWTNRTMVSSNTNTNRTGVLAVVNVGLTLPADSPTSSEPLAARTSQPGTRPGPAASRTANQRVAISSLASHQGDPGSIPGRVTGRCRWSAGFLGDLPVPPPLHSGAAPCSPISPSWEIPGRTAYQRHRPARFPLARVREQPRPGIEPGWPRWEAGSLITEPPRPPTNRSLGMGQFREFNDLQPGPHSPVHTRALAVCSLAAAPESSQKHLANRITSRCGVTANEHAAEAPVYRGLRSLTCRSLNSPIPTDNEPFFRERVAGLRDAVLNPEESLYGSRAETELARAGNHSALAEDCRSSVWLLPKQDPGALVPPLSSPPPGGGGGLEGCETVVFRLAAPFLFVAPSPGLYNFTSRGGRGEHGRRMFGNLRIGCSRPSEVAQWTRIRADPGSIPGPPIQISVLHGLPKSLQANSGTDGSLPKPMADPFPVLLCATYIVSNDLADLNSPREGEVSCRRSSEGIHEGERKREHPESTRRWALGESKPRSLLLEVTIKRVTKKIARVSVKIQLTWLANQNKFTQLLHVSDLRADSQGACEFRKQSNGGGRGFRNDEFCKPRVHSADDLPVVRSRLRVQAETVGLHEEVRRRSIPGETVGEGGGREGEAKENSYCWRSKSFGRDWKGASSCPAPL</sequence>
<feature type="region of interest" description="Disordered" evidence="1">
    <location>
        <begin position="153"/>
        <end position="181"/>
    </location>
</feature>
<dbReference type="EMBL" id="JARBHB010000009">
    <property type="protein sequence ID" value="KAJ8875000.1"/>
    <property type="molecule type" value="Genomic_DNA"/>
</dbReference>
<evidence type="ECO:0000313" key="2">
    <source>
        <dbReference type="EMBL" id="KAJ8875000.1"/>
    </source>
</evidence>
<gene>
    <name evidence="2" type="ORF">PR048_022890</name>
</gene>
<feature type="compositionally biased region" description="Polar residues" evidence="1">
    <location>
        <begin position="155"/>
        <end position="170"/>
    </location>
</feature>
<reference evidence="2 3" key="1">
    <citation type="submission" date="2023-02" db="EMBL/GenBank/DDBJ databases">
        <title>LHISI_Scaffold_Assembly.</title>
        <authorList>
            <person name="Stuart O.P."/>
            <person name="Cleave R."/>
            <person name="Magrath M.J.L."/>
            <person name="Mikheyev A.S."/>
        </authorList>
    </citation>
    <scope>NUCLEOTIDE SEQUENCE [LARGE SCALE GENOMIC DNA]</scope>
    <source>
        <strain evidence="2">Daus_M_001</strain>
        <tissue evidence="2">Leg muscle</tissue>
    </source>
</reference>
<proteinExistence type="predicted"/>
<feature type="region of interest" description="Disordered" evidence="1">
    <location>
        <begin position="263"/>
        <end position="287"/>
    </location>
</feature>
<feature type="region of interest" description="Disordered" evidence="1">
    <location>
        <begin position="568"/>
        <end position="597"/>
    </location>
</feature>
<comment type="caution">
    <text evidence="2">The sequence shown here is derived from an EMBL/GenBank/DDBJ whole genome shotgun (WGS) entry which is preliminary data.</text>
</comment>
<organism evidence="2 3">
    <name type="scientific">Dryococelus australis</name>
    <dbReference type="NCBI Taxonomy" id="614101"/>
    <lineage>
        <taxon>Eukaryota</taxon>
        <taxon>Metazoa</taxon>
        <taxon>Ecdysozoa</taxon>
        <taxon>Arthropoda</taxon>
        <taxon>Hexapoda</taxon>
        <taxon>Insecta</taxon>
        <taxon>Pterygota</taxon>
        <taxon>Neoptera</taxon>
        <taxon>Polyneoptera</taxon>
        <taxon>Phasmatodea</taxon>
        <taxon>Verophasmatodea</taxon>
        <taxon>Anareolatae</taxon>
        <taxon>Phasmatidae</taxon>
        <taxon>Eurycanthinae</taxon>
        <taxon>Dryococelus</taxon>
    </lineage>
</organism>
<feature type="compositionally biased region" description="Basic and acidic residues" evidence="1">
    <location>
        <begin position="568"/>
        <end position="596"/>
    </location>
</feature>
<name>A0ABQ9GSJ9_9NEOP</name>